<dbReference type="RefSeq" id="WP_004802441.1">
    <property type="nucleotide sequence ID" value="NZ_KB446647.1"/>
</dbReference>
<dbReference type="Proteomes" id="UP000011758">
    <property type="component" value="Unassembled WGS sequence"/>
</dbReference>
<protein>
    <recommendedName>
        <fullName evidence="8">Chloride channel protein</fullName>
    </recommendedName>
</protein>
<dbReference type="GO" id="GO:0016020">
    <property type="term" value="C:membrane"/>
    <property type="evidence" value="ECO:0007669"/>
    <property type="project" value="UniProtKB-SubCell"/>
</dbReference>
<organism evidence="6 7">
    <name type="scientific">Eggerthia catenaformis OT 569 = DSM 20559</name>
    <dbReference type="NCBI Taxonomy" id="999415"/>
    <lineage>
        <taxon>Bacteria</taxon>
        <taxon>Bacillati</taxon>
        <taxon>Bacillota</taxon>
        <taxon>Erysipelotrichia</taxon>
        <taxon>Erysipelotrichales</taxon>
        <taxon>Coprobacillaceae</taxon>
        <taxon>Eggerthia</taxon>
    </lineage>
</organism>
<evidence type="ECO:0000256" key="3">
    <source>
        <dbReference type="ARBA" id="ARBA00022989"/>
    </source>
</evidence>
<dbReference type="PANTHER" id="PTHR43427">
    <property type="entry name" value="CHLORIDE CHANNEL PROTEIN CLC-E"/>
    <property type="match status" value="1"/>
</dbReference>
<evidence type="ECO:0000256" key="5">
    <source>
        <dbReference type="SAM" id="Phobius"/>
    </source>
</evidence>
<dbReference type="InterPro" id="IPR014743">
    <property type="entry name" value="Cl-channel_core"/>
</dbReference>
<dbReference type="PATRIC" id="fig|999415.3.peg.893"/>
<dbReference type="EMBL" id="AGEJ01000013">
    <property type="protein sequence ID" value="EMD16845.1"/>
    <property type="molecule type" value="Genomic_DNA"/>
</dbReference>
<feature type="transmembrane region" description="Helical" evidence="5">
    <location>
        <begin position="20"/>
        <end position="42"/>
    </location>
</feature>
<comment type="caution">
    <text evidence="6">The sequence shown here is derived from an EMBL/GenBank/DDBJ whole genome shotgun (WGS) entry which is preliminary data.</text>
</comment>
<sequence length="427" mass="45729">MIETVKRQAASSKWYIKTAFKWSLIALLIGIICGAVGAVFSISISKVTVLRISYPYLLYMLPLAGITIVFIYKKFNVSGLGTDEVIVAAREGSNMQFLQVPAIFIGTILTHLCGGSAGREGAALQIGGGIANKLSRILKLNQNDTKILTRVGMAAFFSALFGTPVAATAFGTMVVNVGTIPYSAIFPGLLASIISADLAAFLGASPERFHVAAPVFSHVMLLKVAVLSVLCAVVSVLFINILHFVGELYKKYFNNAYYKVIFGGFLIIILTIILQTGDYNGAGVNVIERAIEHGQANPFAFLIKILFTAITLEAGFKGGEVVPSFFIGATFGCWIAPLLGIPAGFGAAIGMIGVFGGATNSFLSPLFLSVEVFQSAGFLYFAVVSIICYLFSGYSGLYSSQKIVYSKLGIEQIDAHPNHYHESENKR</sequence>
<dbReference type="AlphaFoldDB" id="M2Q1Q2"/>
<dbReference type="InterPro" id="IPR001807">
    <property type="entry name" value="ClC"/>
</dbReference>
<dbReference type="SUPFAM" id="SSF81340">
    <property type="entry name" value="Clc chloride channel"/>
    <property type="match status" value="1"/>
</dbReference>
<evidence type="ECO:0008006" key="8">
    <source>
        <dbReference type="Google" id="ProtNLM"/>
    </source>
</evidence>
<reference evidence="6 7" key="1">
    <citation type="submission" date="2013-02" db="EMBL/GenBank/DDBJ databases">
        <title>The Genome Sequence of Lactobacillus catenaformis F0143.</title>
        <authorList>
            <consortium name="The Broad Institute Genome Sequencing Platform"/>
            <person name="Earl A."/>
            <person name="Ward D."/>
            <person name="Feldgarden M."/>
            <person name="Gevers D."/>
            <person name="Izard J."/>
            <person name="Blanton J.M."/>
            <person name="Mathney J."/>
            <person name="Dewhirst F.E."/>
            <person name="Young S.K."/>
            <person name="Zeng Q."/>
            <person name="Gargeya S."/>
            <person name="Fitzgerald M."/>
            <person name="Haas B."/>
            <person name="Abouelleil A."/>
            <person name="Alvarado L."/>
            <person name="Arachchi H.M."/>
            <person name="Berlin A."/>
            <person name="Chapman S.B."/>
            <person name="Gearin G."/>
            <person name="Goldberg J."/>
            <person name="Griggs A."/>
            <person name="Gujja S."/>
            <person name="Hansen M."/>
            <person name="Heiman D."/>
            <person name="Howarth C."/>
            <person name="Larimer J."/>
            <person name="Lui A."/>
            <person name="MacDonald P.J.P."/>
            <person name="McCowen C."/>
            <person name="Montmayeur A."/>
            <person name="Murphy C."/>
            <person name="Neiman D."/>
            <person name="Pearson M."/>
            <person name="Priest M."/>
            <person name="Roberts A."/>
            <person name="Saif S."/>
            <person name="Shea T."/>
            <person name="Sisk P."/>
            <person name="Stolte C."/>
            <person name="Sykes S."/>
            <person name="Wortman J."/>
            <person name="Nusbaum C."/>
            <person name="Birren B."/>
        </authorList>
    </citation>
    <scope>NUCLEOTIDE SEQUENCE [LARGE SCALE GENOMIC DNA]</scope>
    <source>
        <strain evidence="6 7">OT 569</strain>
    </source>
</reference>
<feature type="transmembrane region" description="Helical" evidence="5">
    <location>
        <begin position="378"/>
        <end position="397"/>
    </location>
</feature>
<comment type="subcellular location">
    <subcellularLocation>
        <location evidence="1">Membrane</location>
        <topology evidence="1">Multi-pass membrane protein</topology>
    </subcellularLocation>
</comment>
<dbReference type="eggNOG" id="COG0038">
    <property type="taxonomic scope" value="Bacteria"/>
</dbReference>
<keyword evidence="2 5" id="KW-0812">Transmembrane</keyword>
<feature type="transmembrane region" description="Helical" evidence="5">
    <location>
        <begin position="296"/>
        <end position="316"/>
    </location>
</feature>
<evidence type="ECO:0000313" key="6">
    <source>
        <dbReference type="EMBL" id="EMD16845.1"/>
    </source>
</evidence>
<keyword evidence="4 5" id="KW-0472">Membrane</keyword>
<dbReference type="BioCyc" id="ECAT999415-HMP:GTTI-910-MONOMER"/>
<keyword evidence="3 5" id="KW-1133">Transmembrane helix</keyword>
<gene>
    <name evidence="6" type="ORF">HMPREF9943_00887</name>
</gene>
<feature type="transmembrane region" description="Helical" evidence="5">
    <location>
        <begin position="147"/>
        <end position="170"/>
    </location>
</feature>
<proteinExistence type="predicted"/>
<dbReference type="Gene3D" id="1.10.3080.10">
    <property type="entry name" value="Clc chloride channel"/>
    <property type="match status" value="1"/>
</dbReference>
<evidence type="ECO:0000256" key="4">
    <source>
        <dbReference type="ARBA" id="ARBA00023136"/>
    </source>
</evidence>
<dbReference type="Pfam" id="PF00654">
    <property type="entry name" value="Voltage_CLC"/>
    <property type="match status" value="1"/>
</dbReference>
<feature type="transmembrane region" description="Helical" evidence="5">
    <location>
        <begin position="257"/>
        <end position="276"/>
    </location>
</feature>
<name>M2Q1Q2_9FIRM</name>
<feature type="transmembrane region" description="Helical" evidence="5">
    <location>
        <begin position="54"/>
        <end position="72"/>
    </location>
</feature>
<dbReference type="InterPro" id="IPR050368">
    <property type="entry name" value="ClC-type_chloride_channel"/>
</dbReference>
<dbReference type="GO" id="GO:0015108">
    <property type="term" value="F:chloride transmembrane transporter activity"/>
    <property type="evidence" value="ECO:0007669"/>
    <property type="project" value="InterPro"/>
</dbReference>
<evidence type="ECO:0000256" key="2">
    <source>
        <dbReference type="ARBA" id="ARBA00022692"/>
    </source>
</evidence>
<feature type="transmembrane region" description="Helical" evidence="5">
    <location>
        <begin position="325"/>
        <end position="358"/>
    </location>
</feature>
<dbReference type="PANTHER" id="PTHR43427:SF12">
    <property type="entry name" value="CHLORIDE TRANSPORTER"/>
    <property type="match status" value="1"/>
</dbReference>
<evidence type="ECO:0000256" key="1">
    <source>
        <dbReference type="ARBA" id="ARBA00004141"/>
    </source>
</evidence>
<dbReference type="STRING" id="999415.HMPREF9943_00887"/>
<feature type="transmembrane region" description="Helical" evidence="5">
    <location>
        <begin position="224"/>
        <end position="245"/>
    </location>
</feature>
<evidence type="ECO:0000313" key="7">
    <source>
        <dbReference type="Proteomes" id="UP000011758"/>
    </source>
</evidence>
<accession>M2Q1Q2</accession>
<keyword evidence="7" id="KW-1185">Reference proteome</keyword>
<dbReference type="OrthoDB" id="9767361at2"/>
<feature type="transmembrane region" description="Helical" evidence="5">
    <location>
        <begin position="182"/>
        <end position="204"/>
    </location>
</feature>